<dbReference type="Pfam" id="PF00203">
    <property type="entry name" value="Ribosomal_S19"/>
    <property type="match status" value="1"/>
</dbReference>
<dbReference type="GeneID" id="12486966"/>
<protein>
    <recommendedName>
        <fullName evidence="6">Small ribosomal subunit protein uS19m</fullName>
    </recommendedName>
</protein>
<evidence type="ECO:0000256" key="6">
    <source>
        <dbReference type="ARBA" id="ARBA00044183"/>
    </source>
</evidence>
<evidence type="ECO:0000256" key="3">
    <source>
        <dbReference type="ARBA" id="ARBA00022980"/>
    </source>
</evidence>
<reference evidence="8" key="2">
    <citation type="journal article" date="2010" name="PLoS ONE">
        <title>The mitochondrial genome of the entomoparasitic green alga helicosporidium.</title>
        <authorList>
            <person name="Pombert J.F."/>
            <person name="Keeling P.J."/>
        </authorList>
    </citation>
    <scope>NUCLEOTIDE SEQUENCE</scope>
    <source>
        <strain evidence="8">ATCC 50920</strain>
    </source>
</reference>
<dbReference type="GO" id="GO:0003735">
    <property type="term" value="F:structural constituent of ribosome"/>
    <property type="evidence" value="ECO:0007669"/>
    <property type="project" value="InterPro"/>
</dbReference>
<dbReference type="PRINTS" id="PR00975">
    <property type="entry name" value="RIBOSOMALS19"/>
</dbReference>
<dbReference type="InterPro" id="IPR023575">
    <property type="entry name" value="Ribosomal_uS19_SF"/>
</dbReference>
<evidence type="ECO:0000256" key="2">
    <source>
        <dbReference type="ARBA" id="ARBA00007345"/>
    </source>
</evidence>
<reference evidence="8" key="1">
    <citation type="submission" date="2009-06" db="EMBL/GenBank/DDBJ databases">
        <authorList>
            <person name="Pombert J.-F."/>
            <person name="Keeling P."/>
        </authorList>
    </citation>
    <scope>NUCLEOTIDE SEQUENCE</scope>
    <source>
        <strain evidence="8">ATCC 50920</strain>
    </source>
</reference>
<gene>
    <name evidence="8" type="primary">rps19</name>
</gene>
<dbReference type="GO" id="GO:0003723">
    <property type="term" value="F:RNA binding"/>
    <property type="evidence" value="ECO:0007669"/>
    <property type="project" value="InterPro"/>
</dbReference>
<comment type="similarity">
    <text evidence="2 7">Belongs to the universal ribosomal protein uS19 family.</text>
</comment>
<dbReference type="InterPro" id="IPR002222">
    <property type="entry name" value="Ribosomal_uS19"/>
</dbReference>
<dbReference type="AlphaFoldDB" id="D3IZX3"/>
<evidence type="ECO:0000313" key="8">
    <source>
        <dbReference type="EMBL" id="ACT36200.1"/>
    </source>
</evidence>
<dbReference type="GO" id="GO:0000028">
    <property type="term" value="P:ribosomal small subunit assembly"/>
    <property type="evidence" value="ECO:0007669"/>
    <property type="project" value="TreeGrafter"/>
</dbReference>
<keyword evidence="4 8" id="KW-0496">Mitochondrion</keyword>
<dbReference type="InterPro" id="IPR005732">
    <property type="entry name" value="Ribosomal_uS19_bac-type"/>
</dbReference>
<dbReference type="InterPro" id="IPR020934">
    <property type="entry name" value="Ribosomal_uS19_CS"/>
</dbReference>
<dbReference type="EMBL" id="GQ339576">
    <property type="protein sequence ID" value="ACT36200.1"/>
    <property type="molecule type" value="Genomic_DNA"/>
</dbReference>
<dbReference type="PANTHER" id="PTHR11880">
    <property type="entry name" value="RIBOSOMAL PROTEIN S19P FAMILY MEMBER"/>
    <property type="match status" value="1"/>
</dbReference>
<keyword evidence="5 7" id="KW-0687">Ribonucleoprotein</keyword>
<evidence type="ECO:0000256" key="1">
    <source>
        <dbReference type="ARBA" id="ARBA00004173"/>
    </source>
</evidence>
<dbReference type="NCBIfam" id="TIGR01050">
    <property type="entry name" value="rpsS_bact"/>
    <property type="match status" value="1"/>
</dbReference>
<dbReference type="RefSeq" id="YP_006280973.1">
    <property type="nucleotide sequence ID" value="NC_017841.1"/>
</dbReference>
<dbReference type="SUPFAM" id="SSF54570">
    <property type="entry name" value="Ribosomal protein S19"/>
    <property type="match status" value="1"/>
</dbReference>
<dbReference type="PIRSF" id="PIRSF002144">
    <property type="entry name" value="Ribosomal_S19"/>
    <property type="match status" value="1"/>
</dbReference>
<dbReference type="PANTHER" id="PTHR11880:SF67">
    <property type="entry name" value="SMALL RIBOSOMAL SUBUNIT PROTEIN US19M"/>
    <property type="match status" value="1"/>
</dbReference>
<evidence type="ECO:0000256" key="7">
    <source>
        <dbReference type="RuleBase" id="RU003485"/>
    </source>
</evidence>
<evidence type="ECO:0000256" key="5">
    <source>
        <dbReference type="ARBA" id="ARBA00023274"/>
    </source>
</evidence>
<geneLocation type="mitochondrion" evidence="8"/>
<organism evidence="8">
    <name type="scientific">Helicosporidium sp. subsp. Simulium jonesii</name>
    <name type="common">Green alga</name>
    <dbReference type="NCBI Taxonomy" id="145475"/>
    <lineage>
        <taxon>Eukaryota</taxon>
        <taxon>Viridiplantae</taxon>
        <taxon>Chlorophyta</taxon>
        <taxon>core chlorophytes</taxon>
        <taxon>Trebouxiophyceae</taxon>
        <taxon>Chlorellales</taxon>
        <taxon>Chlorellaceae</taxon>
        <taxon>Helicosporidium</taxon>
    </lineage>
</organism>
<dbReference type="PROSITE" id="PS00323">
    <property type="entry name" value="RIBOSOMAL_S19"/>
    <property type="match status" value="1"/>
</dbReference>
<dbReference type="GO" id="GO:0005763">
    <property type="term" value="C:mitochondrial small ribosomal subunit"/>
    <property type="evidence" value="ECO:0007669"/>
    <property type="project" value="TreeGrafter"/>
</dbReference>
<comment type="subcellular location">
    <subcellularLocation>
        <location evidence="1">Mitochondrion</location>
    </subcellularLocation>
</comment>
<accession>D3IZX3</accession>
<proteinExistence type="inferred from homology"/>
<dbReference type="HAMAP" id="MF_00531">
    <property type="entry name" value="Ribosomal_uS19"/>
    <property type="match status" value="1"/>
</dbReference>
<sequence>MSRSLWKGPFCEIKIKDSQSLKPLNIKSRRSVILPEFVGRTFNIYNGKSYISCKILETMIGLKFGEFSSTRKKPIHKKKNKQKSK</sequence>
<dbReference type="GO" id="GO:0006412">
    <property type="term" value="P:translation"/>
    <property type="evidence" value="ECO:0007669"/>
    <property type="project" value="InterPro"/>
</dbReference>
<evidence type="ECO:0000256" key="4">
    <source>
        <dbReference type="ARBA" id="ARBA00023128"/>
    </source>
</evidence>
<dbReference type="Gene3D" id="3.30.860.10">
    <property type="entry name" value="30s Ribosomal Protein S19, Chain A"/>
    <property type="match status" value="1"/>
</dbReference>
<keyword evidence="3 7" id="KW-0689">Ribosomal protein</keyword>
<name>D3IZX3_HELSJ</name>